<dbReference type="Proteomes" id="UP000489600">
    <property type="component" value="Unassembled WGS sequence"/>
</dbReference>
<reference evidence="2" key="1">
    <citation type="submission" date="2019-07" db="EMBL/GenBank/DDBJ databases">
        <authorList>
            <person name="Dittberner H."/>
        </authorList>
    </citation>
    <scope>NUCLEOTIDE SEQUENCE [LARGE SCALE GENOMIC DNA]</scope>
</reference>
<name>A0A565BAW5_9BRAS</name>
<dbReference type="OrthoDB" id="5319261at2759"/>
<comment type="caution">
    <text evidence="2">The sequence shown here is derived from an EMBL/GenBank/DDBJ whole genome shotgun (WGS) entry which is preliminary data.</text>
</comment>
<dbReference type="InterPro" id="IPR017451">
    <property type="entry name" value="F-box-assoc_interact_dom"/>
</dbReference>
<dbReference type="Gene3D" id="1.20.1280.50">
    <property type="match status" value="1"/>
</dbReference>
<dbReference type="InterPro" id="IPR001810">
    <property type="entry name" value="F-box_dom"/>
</dbReference>
<dbReference type="NCBIfam" id="TIGR01640">
    <property type="entry name" value="F_box_assoc_1"/>
    <property type="match status" value="1"/>
</dbReference>
<accession>A0A565BAW5</accession>
<sequence length="414" mass="47625">MRKERKKLNSIHIVPDLVEEIFLRLPLKSILKFKTVSKQWRSILESKMFTERRMSIQKSHRKILAAYNCDCPDRPRLLPESRFEGDEEIVFLHSNEAQRGSMMTCDGLLCFPEPNWVTVLNPSTRQLRRFRSGPDPVSSKGTESGKCVMGFGRDKVTGNYKVVRMCFDPVEEERCHVLDVECGEWRKLSPPPYKVNVGRRPLVRKPVCVNGSVYWLHILWDFKILALNLHTLEFHDVSVPTTSWVTFETKIVNLQDRLAIVNMKKGPERRLEIWSMDAEEEIWSNTYCISLAGLTINPWESTWFTVMTISKFGNVVFCDNHKRLFKYRPKTNEIRCLSSDICVISPYLENLVPLGSKSGYHSDLEIMTSRCGLLPRHLGASSGISKLLKGITFGTLDIVFITLVGCMYKKLLNG</sequence>
<dbReference type="EMBL" id="CABITT030000003">
    <property type="protein sequence ID" value="VVA98778.1"/>
    <property type="molecule type" value="Genomic_DNA"/>
</dbReference>
<dbReference type="AlphaFoldDB" id="A0A565BAW5"/>
<organism evidence="2 3">
    <name type="scientific">Arabis nemorensis</name>
    <dbReference type="NCBI Taxonomy" id="586526"/>
    <lineage>
        <taxon>Eukaryota</taxon>
        <taxon>Viridiplantae</taxon>
        <taxon>Streptophyta</taxon>
        <taxon>Embryophyta</taxon>
        <taxon>Tracheophyta</taxon>
        <taxon>Spermatophyta</taxon>
        <taxon>Magnoliopsida</taxon>
        <taxon>eudicotyledons</taxon>
        <taxon>Gunneridae</taxon>
        <taxon>Pentapetalae</taxon>
        <taxon>rosids</taxon>
        <taxon>malvids</taxon>
        <taxon>Brassicales</taxon>
        <taxon>Brassicaceae</taxon>
        <taxon>Arabideae</taxon>
        <taxon>Arabis</taxon>
    </lineage>
</organism>
<dbReference type="InterPro" id="IPR013187">
    <property type="entry name" value="F-box-assoc_dom_typ3"/>
</dbReference>
<gene>
    <name evidence="2" type="ORF">ANE_LOCUS9223</name>
</gene>
<dbReference type="PANTHER" id="PTHR31111">
    <property type="entry name" value="BNAA05G37150D PROTEIN-RELATED"/>
    <property type="match status" value="1"/>
</dbReference>
<dbReference type="SUPFAM" id="SSF81383">
    <property type="entry name" value="F-box domain"/>
    <property type="match status" value="1"/>
</dbReference>
<keyword evidence="3" id="KW-1185">Reference proteome</keyword>
<dbReference type="CDD" id="cd22157">
    <property type="entry name" value="F-box_AtFBW1-like"/>
    <property type="match status" value="1"/>
</dbReference>
<dbReference type="Pfam" id="PF00646">
    <property type="entry name" value="F-box"/>
    <property type="match status" value="1"/>
</dbReference>
<dbReference type="PANTHER" id="PTHR31111:SF113">
    <property type="entry name" value="F-BOX ASSOCIATED UBIQUITINATION EFFECTOR FAMILY PROTEIN"/>
    <property type="match status" value="1"/>
</dbReference>
<dbReference type="Pfam" id="PF08268">
    <property type="entry name" value="FBA_3"/>
    <property type="match status" value="1"/>
</dbReference>
<dbReference type="InterPro" id="IPR036047">
    <property type="entry name" value="F-box-like_dom_sf"/>
</dbReference>
<evidence type="ECO:0000313" key="3">
    <source>
        <dbReference type="Proteomes" id="UP000489600"/>
    </source>
</evidence>
<evidence type="ECO:0000313" key="2">
    <source>
        <dbReference type="EMBL" id="VVA98778.1"/>
    </source>
</evidence>
<dbReference type="SMART" id="SM00256">
    <property type="entry name" value="FBOX"/>
    <property type="match status" value="1"/>
</dbReference>
<evidence type="ECO:0000259" key="1">
    <source>
        <dbReference type="SMART" id="SM00256"/>
    </source>
</evidence>
<proteinExistence type="predicted"/>
<feature type="domain" description="F-box" evidence="1">
    <location>
        <begin position="13"/>
        <end position="53"/>
    </location>
</feature>
<protein>
    <recommendedName>
        <fullName evidence="1">F-box domain-containing protein</fullName>
    </recommendedName>
</protein>